<protein>
    <submittedName>
        <fullName evidence="2">DUF1996 domain-containing protein</fullName>
    </submittedName>
</protein>
<dbReference type="PROSITE" id="PS50835">
    <property type="entry name" value="IG_LIKE"/>
    <property type="match status" value="1"/>
</dbReference>
<keyword evidence="3" id="KW-1185">Reference proteome</keyword>
<accession>A0ABY7ZX10</accession>
<proteinExistence type="predicted"/>
<evidence type="ECO:0000313" key="3">
    <source>
        <dbReference type="Proteomes" id="UP001219605"/>
    </source>
</evidence>
<evidence type="ECO:0000313" key="2">
    <source>
        <dbReference type="EMBL" id="WDZ86622.1"/>
    </source>
</evidence>
<name>A0ABY7ZX10_9ACTN</name>
<dbReference type="PANTHER" id="PTHR43662:SF3">
    <property type="entry name" value="DOMAIN PROTEIN, PUTATIVE (AFU_ORTHOLOGUE AFUA_6G11970)-RELATED"/>
    <property type="match status" value="1"/>
</dbReference>
<dbReference type="RefSeq" id="WP_275033468.1">
    <property type="nucleotide sequence ID" value="NZ_CP118615.1"/>
</dbReference>
<dbReference type="PANTHER" id="PTHR43662">
    <property type="match status" value="1"/>
</dbReference>
<dbReference type="InterPro" id="IPR018535">
    <property type="entry name" value="DUF1996"/>
</dbReference>
<feature type="domain" description="Ig-like" evidence="1">
    <location>
        <begin position="70"/>
        <end position="141"/>
    </location>
</feature>
<gene>
    <name evidence="2" type="ORF">PVK37_09605</name>
</gene>
<dbReference type="Pfam" id="PF09362">
    <property type="entry name" value="DUF1996"/>
    <property type="match status" value="1"/>
</dbReference>
<sequence length="342" mass="36485">MRLTPWRGSADPTRRPHLRRLGALTLALATLLAVGSLAEQGTVDARAATADTRAAGAGGDHADHAYVLSPEQEAAARELRAAAPVRGSEFRADCTSKGRALDDPIVRWGQAGASHMHEFFGNRTTDAYSTLQSLDNGTTTCNPSADLSAYWVPTLYQNGVAKAPEHVTVYYQGLTDRLNVKPHPRGLKIVVGNALATSPDQNPAARWSCRGYPQSSPDFLSCPAGSKLETYLDFPTCWDGKNLDSPDHKSHMAFGIGGVGGYCPASHPVPVPRLELLITYPVTGGGLSLGGTRNGVNVTNAPGYTFHGDFFNAWNEAELKRRVDGCIVAGYICGNDGNPIQQ</sequence>
<reference evidence="2 3" key="1">
    <citation type="submission" date="2023-02" db="EMBL/GenBank/DDBJ databases">
        <authorList>
            <person name="Mo P."/>
        </authorList>
    </citation>
    <scope>NUCLEOTIDE SEQUENCE [LARGE SCALE GENOMIC DNA]</scope>
    <source>
        <strain evidence="2 3">HUAS 3</strain>
    </source>
</reference>
<organism evidence="2 3">
    <name type="scientific">Micromonospora cathayae</name>
    <dbReference type="NCBI Taxonomy" id="3028804"/>
    <lineage>
        <taxon>Bacteria</taxon>
        <taxon>Bacillati</taxon>
        <taxon>Actinomycetota</taxon>
        <taxon>Actinomycetes</taxon>
        <taxon>Micromonosporales</taxon>
        <taxon>Micromonosporaceae</taxon>
        <taxon>Micromonospora</taxon>
    </lineage>
</organism>
<evidence type="ECO:0000259" key="1">
    <source>
        <dbReference type="PROSITE" id="PS50835"/>
    </source>
</evidence>
<dbReference type="InterPro" id="IPR007110">
    <property type="entry name" value="Ig-like_dom"/>
</dbReference>
<dbReference type="Proteomes" id="UP001219605">
    <property type="component" value="Chromosome"/>
</dbReference>
<dbReference type="EMBL" id="CP118615">
    <property type="protein sequence ID" value="WDZ86622.1"/>
    <property type="molecule type" value="Genomic_DNA"/>
</dbReference>